<sequence length="213" mass="23304">MRSHGLPLRGLALLVMACALPRALAADEAKDIKLASVITGDGIRSSTASVSREGSMVTTTWLSGDKVRVDFDAGPGMRGRILRDKDHAWLIRPNSHQAIPAGGVAIGRVTRLDPKRPCWDLGFPCQELENKTIAGRQATGWRYRHAERSGPQGTDQGEFWIDAATGVVLAFDARDLAEHRYRMQTVSFEQVTLDDAVFAVPKSVTLPTGRWGR</sequence>
<dbReference type="EMBL" id="NFZS01000001">
    <property type="protein sequence ID" value="RAO77446.1"/>
    <property type="molecule type" value="Genomic_DNA"/>
</dbReference>
<feature type="signal peptide" evidence="1">
    <location>
        <begin position="1"/>
        <end position="25"/>
    </location>
</feature>
<keyword evidence="3" id="KW-1185">Reference proteome</keyword>
<dbReference type="Proteomes" id="UP000248926">
    <property type="component" value="Unassembled WGS sequence"/>
</dbReference>
<keyword evidence="1" id="KW-0732">Signal</keyword>
<reference evidence="2 3" key="1">
    <citation type="journal article" date="2018" name="Genet. Mol. Biol.">
        <title>The genome sequence of Dyella jiangningensis FCAV SCS01 from a lignocellulose-decomposing microbial consortium metagenome reveals potential for biotechnological applications.</title>
        <authorList>
            <person name="Desiderato J.G."/>
            <person name="Alvarenga D.O."/>
            <person name="Constancio M.T.L."/>
            <person name="Alves L.M.C."/>
            <person name="Varani A.M."/>
        </authorList>
    </citation>
    <scope>NUCLEOTIDE SEQUENCE [LARGE SCALE GENOMIC DNA]</scope>
    <source>
        <strain evidence="2 3">FCAV SCS01</strain>
    </source>
</reference>
<accession>A0A328PAR0</accession>
<comment type="caution">
    <text evidence="2">The sequence shown here is derived from an EMBL/GenBank/DDBJ whole genome shotgun (WGS) entry which is preliminary data.</text>
</comment>
<dbReference type="AlphaFoldDB" id="A0A328PAR0"/>
<proteinExistence type="predicted"/>
<organism evidence="2 3">
    <name type="scientific">Dyella jiangningensis</name>
    <dbReference type="NCBI Taxonomy" id="1379159"/>
    <lineage>
        <taxon>Bacteria</taxon>
        <taxon>Pseudomonadati</taxon>
        <taxon>Pseudomonadota</taxon>
        <taxon>Gammaproteobacteria</taxon>
        <taxon>Lysobacterales</taxon>
        <taxon>Rhodanobacteraceae</taxon>
        <taxon>Dyella</taxon>
    </lineage>
</organism>
<name>A0A328PAR0_9GAMM</name>
<evidence type="ECO:0008006" key="4">
    <source>
        <dbReference type="Google" id="ProtNLM"/>
    </source>
</evidence>
<evidence type="ECO:0000313" key="2">
    <source>
        <dbReference type="EMBL" id="RAO77446.1"/>
    </source>
</evidence>
<evidence type="ECO:0000256" key="1">
    <source>
        <dbReference type="SAM" id="SignalP"/>
    </source>
</evidence>
<evidence type="ECO:0000313" key="3">
    <source>
        <dbReference type="Proteomes" id="UP000248926"/>
    </source>
</evidence>
<gene>
    <name evidence="2" type="ORF">CA260_06095</name>
</gene>
<feature type="chain" id="PRO_5016330203" description="DUF4412 domain-containing protein" evidence="1">
    <location>
        <begin position="26"/>
        <end position="213"/>
    </location>
</feature>
<protein>
    <recommendedName>
        <fullName evidence="4">DUF4412 domain-containing protein</fullName>
    </recommendedName>
</protein>